<gene>
    <name evidence="8" type="primary">Ugt1a1_2</name>
    <name evidence="8" type="ORF">MYSCRO_R04378</name>
</gene>
<accession>A0A7L2SJ01</accession>
<dbReference type="InterPro" id="IPR002213">
    <property type="entry name" value="UDP_glucos_trans"/>
</dbReference>
<keyword evidence="5" id="KW-0812">Transmembrane</keyword>
<evidence type="ECO:0000256" key="7">
    <source>
        <dbReference type="SAM" id="SignalP"/>
    </source>
</evidence>
<dbReference type="InterPro" id="IPR050271">
    <property type="entry name" value="UDP-glycosyltransferase"/>
</dbReference>
<evidence type="ECO:0000256" key="3">
    <source>
        <dbReference type="ARBA" id="ARBA00022676"/>
    </source>
</evidence>
<proteinExistence type="inferred from homology"/>
<evidence type="ECO:0000256" key="4">
    <source>
        <dbReference type="ARBA" id="ARBA00022679"/>
    </source>
</evidence>
<dbReference type="SUPFAM" id="SSF53756">
    <property type="entry name" value="UDP-Glycosyltransferase/glycogen phosphorylase"/>
    <property type="match status" value="1"/>
</dbReference>
<evidence type="ECO:0000313" key="9">
    <source>
        <dbReference type="Proteomes" id="UP000537747"/>
    </source>
</evidence>
<dbReference type="PANTHER" id="PTHR48043:SF161">
    <property type="entry name" value="UDP GLUCURONOSYLTRANSFERASE FAMILY 1 MEMBER A1"/>
    <property type="match status" value="1"/>
</dbReference>
<dbReference type="GO" id="GO:0008194">
    <property type="term" value="F:UDP-glycosyltransferase activity"/>
    <property type="evidence" value="ECO:0007669"/>
    <property type="project" value="InterPro"/>
</dbReference>
<dbReference type="OrthoDB" id="5835829at2759"/>
<keyword evidence="7" id="KW-0732">Signal</keyword>
<sequence>HSSSASVLLFLSLLCSAGGGKLLVVPMDESHWLSLRCLLVALSQKGHQIVTVAPEEVNSSVEASEYHTLKRYPVPLHREELRARVRSLGNDLFEGKPLRERITALFEKVQLFSSLYTSSCSSLLHNKDLMRYLRSSDFDAVLTDPLVPCGQILALRLSVPSVFSLRGFPCRSDLQVAQCPDLPSYVPRTFTDSSDHMTFIQHVENSVLKSIDSFLCSFAYLPFELLVLDVLHKRVTVKEVLCHGSIWLERMDFVFERPTPAMPNVIFSEGINCGKEKPLSQ</sequence>
<dbReference type="EMBL" id="VYZQ01059760">
    <property type="protein sequence ID" value="NXS21589.1"/>
    <property type="molecule type" value="Genomic_DNA"/>
</dbReference>
<evidence type="ECO:0000256" key="2">
    <source>
        <dbReference type="ARBA" id="ARBA00009995"/>
    </source>
</evidence>
<feature type="signal peptide" evidence="7">
    <location>
        <begin position="1"/>
        <end position="19"/>
    </location>
</feature>
<dbReference type="Proteomes" id="UP000537747">
    <property type="component" value="Unassembled WGS sequence"/>
</dbReference>
<dbReference type="Pfam" id="PF00201">
    <property type="entry name" value="UDPGT"/>
    <property type="match status" value="1"/>
</dbReference>
<organism evidence="8 9">
    <name type="scientific">Mystacornis crossleyi</name>
    <dbReference type="NCBI Taxonomy" id="98133"/>
    <lineage>
        <taxon>Eukaryota</taxon>
        <taxon>Metazoa</taxon>
        <taxon>Chordata</taxon>
        <taxon>Craniata</taxon>
        <taxon>Vertebrata</taxon>
        <taxon>Euteleostomi</taxon>
        <taxon>Archelosauria</taxon>
        <taxon>Archosauria</taxon>
        <taxon>Dinosauria</taxon>
        <taxon>Saurischia</taxon>
        <taxon>Theropoda</taxon>
        <taxon>Coelurosauria</taxon>
        <taxon>Aves</taxon>
        <taxon>Neognathae</taxon>
        <taxon>Neoaves</taxon>
        <taxon>Telluraves</taxon>
        <taxon>Australaves</taxon>
        <taxon>Passeriformes</taxon>
        <taxon>Sylvioidea</taxon>
        <taxon>Timaliidae</taxon>
        <taxon>Mystacornis</taxon>
    </lineage>
</organism>
<feature type="non-terminal residue" evidence="8">
    <location>
        <position position="281"/>
    </location>
</feature>
<comment type="caution">
    <text evidence="8">The sequence shown here is derived from an EMBL/GenBank/DDBJ whole genome shotgun (WGS) entry which is preliminary data.</text>
</comment>
<dbReference type="GO" id="GO:0016020">
    <property type="term" value="C:membrane"/>
    <property type="evidence" value="ECO:0007669"/>
    <property type="project" value="UniProtKB-SubCell"/>
</dbReference>
<dbReference type="AlphaFoldDB" id="A0A7L2SJ01"/>
<keyword evidence="4 8" id="KW-0808">Transferase</keyword>
<reference evidence="8 9" key="1">
    <citation type="submission" date="2019-09" db="EMBL/GenBank/DDBJ databases">
        <title>Bird 10,000 Genomes (B10K) Project - Family phase.</title>
        <authorList>
            <person name="Zhang G."/>
        </authorList>
    </citation>
    <scope>NUCLEOTIDE SEQUENCE [LARGE SCALE GENOMIC DNA]</scope>
    <source>
        <strain evidence="8">B10K-DU-002-82</strain>
    </source>
</reference>
<evidence type="ECO:0000256" key="5">
    <source>
        <dbReference type="ARBA" id="ARBA00022692"/>
    </source>
</evidence>
<evidence type="ECO:0000256" key="1">
    <source>
        <dbReference type="ARBA" id="ARBA00004167"/>
    </source>
</evidence>
<evidence type="ECO:0000256" key="6">
    <source>
        <dbReference type="ARBA" id="ARBA00022989"/>
    </source>
</evidence>
<name>A0A7L2SJ01_9PASS</name>
<protein>
    <submittedName>
        <fullName evidence="8">UD11 glucuronosyltransferase</fullName>
    </submittedName>
</protein>
<comment type="subcellular location">
    <subcellularLocation>
        <location evidence="1">Membrane</location>
        <topology evidence="1">Single-pass membrane protein</topology>
    </subcellularLocation>
</comment>
<keyword evidence="9" id="KW-1185">Reference proteome</keyword>
<keyword evidence="6" id="KW-1133">Transmembrane helix</keyword>
<comment type="similarity">
    <text evidence="2">Belongs to the UDP-glycosyltransferase family.</text>
</comment>
<dbReference type="PANTHER" id="PTHR48043">
    <property type="entry name" value="EG:EG0003.4 PROTEIN-RELATED"/>
    <property type="match status" value="1"/>
</dbReference>
<evidence type="ECO:0000313" key="8">
    <source>
        <dbReference type="EMBL" id="NXS21589.1"/>
    </source>
</evidence>
<keyword evidence="6" id="KW-0472">Membrane</keyword>
<feature type="chain" id="PRO_5029572245" evidence="7">
    <location>
        <begin position="20"/>
        <end position="281"/>
    </location>
</feature>
<dbReference type="Gene3D" id="3.40.50.2000">
    <property type="entry name" value="Glycogen Phosphorylase B"/>
    <property type="match status" value="1"/>
</dbReference>
<keyword evidence="3" id="KW-0328">Glycosyltransferase</keyword>
<feature type="non-terminal residue" evidence="8">
    <location>
        <position position="1"/>
    </location>
</feature>